<dbReference type="Proteomes" id="UP000228945">
    <property type="component" value="Chromosome"/>
</dbReference>
<dbReference type="NCBIfam" id="NF007104">
    <property type="entry name" value="PRK09553.1"/>
    <property type="match status" value="1"/>
</dbReference>
<evidence type="ECO:0000256" key="5">
    <source>
        <dbReference type="ARBA" id="ARBA00023002"/>
    </source>
</evidence>
<evidence type="ECO:0000256" key="1">
    <source>
        <dbReference type="ARBA" id="ARBA00001954"/>
    </source>
</evidence>
<keyword evidence="9" id="KW-1185">Reference proteome</keyword>
<evidence type="ECO:0000256" key="6">
    <source>
        <dbReference type="ARBA" id="ARBA00023004"/>
    </source>
</evidence>
<dbReference type="InterPro" id="IPR051323">
    <property type="entry name" value="AtsK-like"/>
</dbReference>
<dbReference type="InterPro" id="IPR042098">
    <property type="entry name" value="TauD-like_sf"/>
</dbReference>
<keyword evidence="3" id="KW-0479">Metal-binding</keyword>
<comment type="cofactor">
    <cofactor evidence="1">
        <name>Fe(2+)</name>
        <dbReference type="ChEBI" id="CHEBI:29033"/>
    </cofactor>
</comment>
<evidence type="ECO:0000256" key="4">
    <source>
        <dbReference type="ARBA" id="ARBA00022964"/>
    </source>
</evidence>
<gene>
    <name evidence="8" type="ORF">CSW64_07515</name>
</gene>
<dbReference type="FunFam" id="3.60.130.10:FF:000002">
    <property type="entry name" value="Alpha-ketoglutarate-dependent taurine dioxygenase"/>
    <property type="match status" value="1"/>
</dbReference>
<dbReference type="PANTHER" id="PTHR30468:SF1">
    <property type="entry name" value="ALPHA-KETOGLUTARATE-DEPENDENT SULFONATE DIOXYGENASE"/>
    <property type="match status" value="1"/>
</dbReference>
<accession>A0A2D2AWA3</accession>
<evidence type="ECO:0000313" key="9">
    <source>
        <dbReference type="Proteomes" id="UP000228945"/>
    </source>
</evidence>
<dbReference type="PANTHER" id="PTHR30468">
    <property type="entry name" value="ALPHA-KETOGLUTARATE-DEPENDENT SULFONATE DIOXYGENASE"/>
    <property type="match status" value="1"/>
</dbReference>
<keyword evidence="5" id="KW-0560">Oxidoreductase</keyword>
<organism evidence="8 9">
    <name type="scientific">Caulobacter mirabilis</name>
    <dbReference type="NCBI Taxonomy" id="69666"/>
    <lineage>
        <taxon>Bacteria</taxon>
        <taxon>Pseudomonadati</taxon>
        <taxon>Pseudomonadota</taxon>
        <taxon>Alphaproteobacteria</taxon>
        <taxon>Caulobacterales</taxon>
        <taxon>Caulobacteraceae</taxon>
        <taxon>Caulobacter</taxon>
    </lineage>
</organism>
<dbReference type="Gene3D" id="3.60.130.10">
    <property type="entry name" value="Clavaminate synthase-like"/>
    <property type="match status" value="1"/>
</dbReference>
<proteinExistence type="inferred from homology"/>
<evidence type="ECO:0000256" key="2">
    <source>
        <dbReference type="ARBA" id="ARBA00005896"/>
    </source>
</evidence>
<dbReference type="EMBL" id="CP024201">
    <property type="protein sequence ID" value="ATQ42276.1"/>
    <property type="molecule type" value="Genomic_DNA"/>
</dbReference>
<evidence type="ECO:0000259" key="7">
    <source>
        <dbReference type="Pfam" id="PF02668"/>
    </source>
</evidence>
<dbReference type="GO" id="GO:0000908">
    <property type="term" value="F:taurine dioxygenase activity"/>
    <property type="evidence" value="ECO:0007669"/>
    <property type="project" value="TreeGrafter"/>
</dbReference>
<comment type="similarity">
    <text evidence="2">Belongs to the TfdA dioxygenase family.</text>
</comment>
<dbReference type="GO" id="GO:0006790">
    <property type="term" value="P:sulfur compound metabolic process"/>
    <property type="evidence" value="ECO:0007669"/>
    <property type="project" value="TreeGrafter"/>
</dbReference>
<reference evidence="8 9" key="1">
    <citation type="submission" date="2017-10" db="EMBL/GenBank/DDBJ databases">
        <title>Genome sequence of Caulobacter mirabilis FWC38.</title>
        <authorList>
            <person name="Fiebig A."/>
            <person name="Crosson S."/>
        </authorList>
    </citation>
    <scope>NUCLEOTIDE SEQUENCE [LARGE SCALE GENOMIC DNA]</scope>
    <source>
        <strain evidence="8 9">FWC 38</strain>
    </source>
</reference>
<protein>
    <submittedName>
        <fullName evidence="8">Taurine dioxygenase</fullName>
    </submittedName>
</protein>
<dbReference type="GO" id="GO:0046872">
    <property type="term" value="F:metal ion binding"/>
    <property type="evidence" value="ECO:0007669"/>
    <property type="project" value="UniProtKB-KW"/>
</dbReference>
<keyword evidence="6" id="KW-0408">Iron</keyword>
<dbReference type="SUPFAM" id="SSF51197">
    <property type="entry name" value="Clavaminate synthase-like"/>
    <property type="match status" value="1"/>
</dbReference>
<keyword evidence="4 8" id="KW-0223">Dioxygenase</keyword>
<dbReference type="InterPro" id="IPR003819">
    <property type="entry name" value="TauD/TfdA-like"/>
</dbReference>
<dbReference type="KEGG" id="cmb:CSW64_07515"/>
<evidence type="ECO:0000313" key="8">
    <source>
        <dbReference type="EMBL" id="ATQ42276.1"/>
    </source>
</evidence>
<sequence length="285" mass="32240">MTRSNVLQIEPLTPAIGAILRGVNMAERASDDLIADIRQALLDHQVIFFEGQEATPGQQRDFAARFGELHVHPLYDRNAEHPEIMVIDNHVDNPTDNNFWHTDVTFIDTPPMGSILAARQLPPVGGDTMWSSMTAAYRALSEPMKRFLEGLEAIHDFAYAFTPDGLAGSQAGRAQYEKAVAANPPVTHPVIRTHPETGEPCIFVNSVFTRRIKGLRREENRAIMGFLNQHVQQPEFVVRWRWRPGDVAFWDNRCTQHRAVDDFLPHRRIMTRATVLGDKPTFRAA</sequence>
<dbReference type="GO" id="GO:0005737">
    <property type="term" value="C:cytoplasm"/>
    <property type="evidence" value="ECO:0007669"/>
    <property type="project" value="TreeGrafter"/>
</dbReference>
<feature type="domain" description="TauD/TfdA-like" evidence="7">
    <location>
        <begin position="8"/>
        <end position="274"/>
    </location>
</feature>
<name>A0A2D2AWA3_9CAUL</name>
<dbReference type="Pfam" id="PF02668">
    <property type="entry name" value="TauD"/>
    <property type="match status" value="1"/>
</dbReference>
<dbReference type="OrthoDB" id="7209371at2"/>
<evidence type="ECO:0000256" key="3">
    <source>
        <dbReference type="ARBA" id="ARBA00022723"/>
    </source>
</evidence>
<dbReference type="AlphaFoldDB" id="A0A2D2AWA3"/>
<dbReference type="RefSeq" id="WP_099621533.1">
    <property type="nucleotide sequence ID" value="NZ_CP024201.1"/>
</dbReference>